<feature type="transmembrane region" description="Helical" evidence="1">
    <location>
        <begin position="39"/>
        <end position="62"/>
    </location>
</feature>
<reference evidence="2" key="1">
    <citation type="journal article" date="2014" name="Int. J. Syst. Evol. Microbiol.">
        <title>Complete genome sequence of Corynebacterium casei LMG S-19264T (=DSM 44701T), isolated from a smear-ripened cheese.</title>
        <authorList>
            <consortium name="US DOE Joint Genome Institute (JGI-PGF)"/>
            <person name="Walter F."/>
            <person name="Albersmeier A."/>
            <person name="Kalinowski J."/>
            <person name="Ruckert C."/>
        </authorList>
    </citation>
    <scope>NUCLEOTIDE SEQUENCE</scope>
    <source>
        <strain evidence="2">CGMCC 1.12754</strain>
    </source>
</reference>
<keyword evidence="1" id="KW-0812">Transmembrane</keyword>
<dbReference type="Proteomes" id="UP000622860">
    <property type="component" value="Unassembled WGS sequence"/>
</dbReference>
<name>A0A917HC63_9BACI</name>
<dbReference type="AlphaFoldDB" id="A0A917HC63"/>
<organism evidence="2 3">
    <name type="scientific">Virgibacillus oceani</name>
    <dbReference type="NCBI Taxonomy" id="1479511"/>
    <lineage>
        <taxon>Bacteria</taxon>
        <taxon>Bacillati</taxon>
        <taxon>Bacillota</taxon>
        <taxon>Bacilli</taxon>
        <taxon>Bacillales</taxon>
        <taxon>Bacillaceae</taxon>
        <taxon>Virgibacillus</taxon>
    </lineage>
</organism>
<dbReference type="EMBL" id="BMFR01000005">
    <property type="protein sequence ID" value="GGG73247.1"/>
    <property type="molecule type" value="Genomic_DNA"/>
</dbReference>
<keyword evidence="1" id="KW-0472">Membrane</keyword>
<reference evidence="2" key="2">
    <citation type="submission" date="2020-09" db="EMBL/GenBank/DDBJ databases">
        <authorList>
            <person name="Sun Q."/>
            <person name="Zhou Y."/>
        </authorList>
    </citation>
    <scope>NUCLEOTIDE SEQUENCE</scope>
    <source>
        <strain evidence="2">CGMCC 1.12754</strain>
    </source>
</reference>
<comment type="caution">
    <text evidence="2">The sequence shown here is derived from an EMBL/GenBank/DDBJ whole genome shotgun (WGS) entry which is preliminary data.</text>
</comment>
<protein>
    <recommendedName>
        <fullName evidence="4">Oligosaccharide repeat unit polymerase</fullName>
    </recommendedName>
</protein>
<evidence type="ECO:0000313" key="2">
    <source>
        <dbReference type="EMBL" id="GGG73247.1"/>
    </source>
</evidence>
<proteinExistence type="predicted"/>
<feature type="transmembrane region" description="Helical" evidence="1">
    <location>
        <begin position="69"/>
        <end position="87"/>
    </location>
</feature>
<feature type="transmembrane region" description="Helical" evidence="1">
    <location>
        <begin position="9"/>
        <end position="27"/>
    </location>
</feature>
<evidence type="ECO:0008006" key="4">
    <source>
        <dbReference type="Google" id="ProtNLM"/>
    </source>
</evidence>
<accession>A0A917HC63</accession>
<evidence type="ECO:0000313" key="3">
    <source>
        <dbReference type="Proteomes" id="UP000622860"/>
    </source>
</evidence>
<gene>
    <name evidence="2" type="ORF">GCM10011398_17070</name>
</gene>
<feature type="transmembrane region" description="Helical" evidence="1">
    <location>
        <begin position="378"/>
        <end position="411"/>
    </location>
</feature>
<dbReference type="RefSeq" id="WP_188454969.1">
    <property type="nucleotide sequence ID" value="NZ_BMFR01000005.1"/>
</dbReference>
<feature type="transmembrane region" description="Helical" evidence="1">
    <location>
        <begin position="133"/>
        <end position="149"/>
    </location>
</feature>
<feature type="transmembrane region" description="Helical" evidence="1">
    <location>
        <begin position="178"/>
        <end position="198"/>
    </location>
</feature>
<sequence length="422" mass="49155">MKGNIKRSLLLFIIYIISTVVYRYIIAIKFDYLGFQFQYYSLSKLIIATFIVILLIVFGIFIRSNFYSLIYNISLVLLLFGQTIFYIFNDSNFILIVYIAIPIVFIFIIDIFSKNKVRKFKRIKINLQDPYTYLFLLFITVLLILPYFQNINTINWKNLFFVDIYDTRQSGNDSSNFLIGYLFSPLSRVLLPFLFIYSINNKKKLLTLFSALSIVMIFLLNGAVKSILIGFAASIFFIKGNYFKKNTFFLCALLITFSLSLFQYLTIGSYLIADYLRRVFFTPARLFQVYYDYFDDNFTFFKHSRVSKILGINDYEVFIPQFIGENVIGTEGLSANVGIFTEGFLSFGTLGVVLSSVIFAFIIFVIKQLNFKPSYFGIVFSFIYVINTSFIETLFVTHGLLFLLIFGYFFIPSDKENLNVKN</sequence>
<keyword evidence="3" id="KW-1185">Reference proteome</keyword>
<keyword evidence="1" id="KW-1133">Transmembrane helix</keyword>
<feature type="transmembrane region" description="Helical" evidence="1">
    <location>
        <begin position="344"/>
        <end position="366"/>
    </location>
</feature>
<feature type="transmembrane region" description="Helical" evidence="1">
    <location>
        <begin position="250"/>
        <end position="273"/>
    </location>
</feature>
<feature type="transmembrane region" description="Helical" evidence="1">
    <location>
        <begin position="93"/>
        <end position="112"/>
    </location>
</feature>
<evidence type="ECO:0000256" key="1">
    <source>
        <dbReference type="SAM" id="Phobius"/>
    </source>
</evidence>